<dbReference type="InterPro" id="IPR008254">
    <property type="entry name" value="Flavodoxin/NO_synth"/>
</dbReference>
<dbReference type="PATRIC" id="fig|351160.9.peg.1199"/>
<feature type="domain" description="Flavodoxin-like" evidence="1">
    <location>
        <begin position="60"/>
        <end position="195"/>
    </location>
</feature>
<dbReference type="AlphaFoldDB" id="Q0W3G5"/>
<reference evidence="2 3" key="1">
    <citation type="journal article" date="2006" name="Science">
        <title>Genome of rice cluster I archaea -- the key methane producers in the rice rhizosphere.</title>
        <authorList>
            <person name="Erkel C."/>
            <person name="Kube M."/>
            <person name="Reinhardt R."/>
            <person name="Liesack W."/>
        </authorList>
    </citation>
    <scope>NUCLEOTIDE SEQUENCE [LARGE SCALE GENOMIC DNA]</scope>
    <source>
        <strain evidence="3">DSM 22066 / NBRC 105507 / MRE50</strain>
    </source>
</reference>
<accession>Q0W3G5</accession>
<dbReference type="EMBL" id="AM114193">
    <property type="protein sequence ID" value="CAJ37078.1"/>
    <property type="molecule type" value="Genomic_DNA"/>
</dbReference>
<dbReference type="eggNOG" id="arCOG00524">
    <property type="taxonomic scope" value="Archaea"/>
</dbReference>
<evidence type="ECO:0000313" key="2">
    <source>
        <dbReference type="EMBL" id="CAJ37078.1"/>
    </source>
</evidence>
<evidence type="ECO:0000313" key="3">
    <source>
        <dbReference type="Proteomes" id="UP000000663"/>
    </source>
</evidence>
<dbReference type="Proteomes" id="UP000000663">
    <property type="component" value="Chromosome"/>
</dbReference>
<dbReference type="InterPro" id="IPR026816">
    <property type="entry name" value="Flavodoxin_dom"/>
</dbReference>
<dbReference type="GO" id="GO:0010181">
    <property type="term" value="F:FMN binding"/>
    <property type="evidence" value="ECO:0007669"/>
    <property type="project" value="InterPro"/>
</dbReference>
<keyword evidence="3" id="KW-1185">Reference proteome</keyword>
<dbReference type="KEGG" id="rci:RCIX1906"/>
<organism evidence="2 3">
    <name type="scientific">Methanocella arvoryzae (strain DSM 22066 / NBRC 105507 / MRE50)</name>
    <dbReference type="NCBI Taxonomy" id="351160"/>
    <lineage>
        <taxon>Archaea</taxon>
        <taxon>Methanobacteriati</taxon>
        <taxon>Methanobacteriota</taxon>
        <taxon>Stenosarchaea group</taxon>
        <taxon>Methanomicrobia</taxon>
        <taxon>Methanocellales</taxon>
        <taxon>Methanocellaceae</taxon>
        <taxon>Methanocella</taxon>
    </lineage>
</organism>
<proteinExistence type="predicted"/>
<name>Q0W3G5_METAR</name>
<dbReference type="Pfam" id="PF12724">
    <property type="entry name" value="Flavodoxin_5"/>
    <property type="match status" value="1"/>
</dbReference>
<dbReference type="InterPro" id="IPR029039">
    <property type="entry name" value="Flavoprotein-like_sf"/>
</dbReference>
<protein>
    <submittedName>
        <fullName evidence="2">Predicted flavodoxin-like protein</fullName>
    </submittedName>
</protein>
<dbReference type="RefSeq" id="WP_012035491.1">
    <property type="nucleotide sequence ID" value="NC_009464.1"/>
</dbReference>
<evidence type="ECO:0000259" key="1">
    <source>
        <dbReference type="PROSITE" id="PS50902"/>
    </source>
</evidence>
<dbReference type="PROSITE" id="PS50902">
    <property type="entry name" value="FLAVODOXIN_LIKE"/>
    <property type="match status" value="1"/>
</dbReference>
<dbReference type="OrthoDB" id="71527at2157"/>
<dbReference type="STRING" id="351160.RCIX1906"/>
<dbReference type="GeneID" id="5144849"/>
<dbReference type="Gene3D" id="3.40.50.360">
    <property type="match status" value="1"/>
</dbReference>
<dbReference type="SUPFAM" id="SSF52218">
    <property type="entry name" value="Flavoproteins"/>
    <property type="match status" value="1"/>
</dbReference>
<sequence length="195" mass="19907">MERIRMSLLTIIILVAVILVLLAIIALVASGGIICSGLTGKMATGAESLSPAGQIAGNALVVYDPGVTGAAKKAAAEIAGDLQSKGYKVELAGVSSTAASSASGYDVVVVGGPIYFGKASNSIEAYLKGLELQENTKLGVFGTTGSNDFVASDLTSLESQVASLQNRKAEVMLIGDRDEIKAARSCRDLVAVVTQ</sequence>
<gene>
    <name evidence="2" type="ORF">RCIX1906</name>
</gene>